<proteinExistence type="predicted"/>
<gene>
    <name evidence="2" type="ORF">K432DRAFT_390274</name>
</gene>
<evidence type="ECO:0000313" key="2">
    <source>
        <dbReference type="EMBL" id="OCK83597.1"/>
    </source>
</evidence>
<feature type="region of interest" description="Disordered" evidence="1">
    <location>
        <begin position="222"/>
        <end position="247"/>
    </location>
</feature>
<sequence length="846" mass="92986">MTRNPSSTSRKRRQPHNERDIEPTQTLQNARRKLGNAKGDVVKTGTHQAHMLQAPIHQTNPQRELQSANRKERMETRLRNIKNQIDGKVAIPTSPNASIGGHHSLSGEYYTKGGQELQETYTDQPAIYQCIGESQGGVPIHGISSQHPMGPIGDGLVPASNFNYQGAVQGPWPSATFDTRHMDSRSHFTQAPQAESPNAQYGQPFTGESLAGEANAELGLEPETQGEQSNDLPTTQTESQSVYPAYTSSFGNNLERARRYRNRVRTLPYINPANDATIASVEGDRDNWIKKIYNAMVRGDLACDGPSAKSRKHWVQTPYFDVGEIKWASIELFEAVMDHCKNGFRLEKEDNKCPPAASRANPSDREATCKERITTIIESLEKEKTVCDDMMEGGKHIKMFVNAPLTYTKSKISNRNSNNQKKKMLELAKQTQAEEPKAQENLEDQARPKARKSRKRKENAVENVTPAPPTQLDLRSEFQKISYDAPVSGNDPEAYIDTKAASSAEHDPYSTQPVSLLNAVGSIMYDDNAGQPPHLAEPEANDAACFTSSPSFIPPAPFSSPPVSVPPRKVTQGGAFNTYSMPGISHGTPILAQPSTAVGSPPVQFANARNGFTTPYEYSTRPTGAFDTFQTTSHGRISKQARHNQNVSLFRGLDFQIPTHASVSAQHIAQAIVPNNAIPTCTMASPNLHGPIISASNPFGAQIEHFPTISKALSAPAIQSTVSNAHRASNKKKRGREDEITNDLMNSPQRPEKRPRFQSEAASGSQQGDDSVDYVNFNGDPVNGNDPIDYKIFKELFSSKQGAVWKDRMNLGNVPVTENSPIDPALFEPLPNFDPKGEEKGEDKEL</sequence>
<protein>
    <submittedName>
        <fullName evidence="2">Uncharacterized protein</fullName>
    </submittedName>
</protein>
<keyword evidence="3" id="KW-1185">Reference proteome</keyword>
<feature type="compositionally biased region" description="Basic residues" evidence="1">
    <location>
        <begin position="448"/>
        <end position="457"/>
    </location>
</feature>
<accession>A0A8E2JIJ5</accession>
<dbReference type="AlphaFoldDB" id="A0A8E2JIJ5"/>
<reference evidence="2 3" key="1">
    <citation type="journal article" date="2016" name="Nat. Commun.">
        <title>Ectomycorrhizal ecology is imprinted in the genome of the dominant symbiotic fungus Cenococcum geophilum.</title>
        <authorList>
            <consortium name="DOE Joint Genome Institute"/>
            <person name="Peter M."/>
            <person name="Kohler A."/>
            <person name="Ohm R.A."/>
            <person name="Kuo A."/>
            <person name="Krutzmann J."/>
            <person name="Morin E."/>
            <person name="Arend M."/>
            <person name="Barry K.W."/>
            <person name="Binder M."/>
            <person name="Choi C."/>
            <person name="Clum A."/>
            <person name="Copeland A."/>
            <person name="Grisel N."/>
            <person name="Haridas S."/>
            <person name="Kipfer T."/>
            <person name="LaButti K."/>
            <person name="Lindquist E."/>
            <person name="Lipzen A."/>
            <person name="Maire R."/>
            <person name="Meier B."/>
            <person name="Mihaltcheva S."/>
            <person name="Molinier V."/>
            <person name="Murat C."/>
            <person name="Poggeler S."/>
            <person name="Quandt C.A."/>
            <person name="Sperisen C."/>
            <person name="Tritt A."/>
            <person name="Tisserant E."/>
            <person name="Crous P.W."/>
            <person name="Henrissat B."/>
            <person name="Nehls U."/>
            <person name="Egli S."/>
            <person name="Spatafora J.W."/>
            <person name="Grigoriev I.V."/>
            <person name="Martin F.M."/>
        </authorList>
    </citation>
    <scope>NUCLEOTIDE SEQUENCE [LARGE SCALE GENOMIC DNA]</scope>
    <source>
        <strain evidence="2 3">CBS 459.81</strain>
    </source>
</reference>
<evidence type="ECO:0000313" key="3">
    <source>
        <dbReference type="Proteomes" id="UP000250266"/>
    </source>
</evidence>
<feature type="compositionally biased region" description="Basic and acidic residues" evidence="1">
    <location>
        <begin position="432"/>
        <end position="447"/>
    </location>
</feature>
<dbReference type="OrthoDB" id="3686891at2759"/>
<feature type="compositionally biased region" description="Polar residues" evidence="1">
    <location>
        <begin position="187"/>
        <end position="203"/>
    </location>
</feature>
<evidence type="ECO:0000256" key="1">
    <source>
        <dbReference type="SAM" id="MobiDB-lite"/>
    </source>
</evidence>
<feature type="region of interest" description="Disordered" evidence="1">
    <location>
        <begin position="431"/>
        <end position="474"/>
    </location>
</feature>
<feature type="region of interest" description="Disordered" evidence="1">
    <location>
        <begin position="1"/>
        <end position="32"/>
    </location>
</feature>
<feature type="compositionally biased region" description="Polar residues" evidence="1">
    <location>
        <begin position="225"/>
        <end position="247"/>
    </location>
</feature>
<dbReference type="Proteomes" id="UP000250266">
    <property type="component" value="Unassembled WGS sequence"/>
</dbReference>
<feature type="compositionally biased region" description="Polar residues" evidence="1">
    <location>
        <begin position="760"/>
        <end position="769"/>
    </location>
</feature>
<organism evidence="2 3">
    <name type="scientific">Lepidopterella palustris CBS 459.81</name>
    <dbReference type="NCBI Taxonomy" id="1314670"/>
    <lineage>
        <taxon>Eukaryota</taxon>
        <taxon>Fungi</taxon>
        <taxon>Dikarya</taxon>
        <taxon>Ascomycota</taxon>
        <taxon>Pezizomycotina</taxon>
        <taxon>Dothideomycetes</taxon>
        <taxon>Pleosporomycetidae</taxon>
        <taxon>Mytilinidiales</taxon>
        <taxon>Argynnaceae</taxon>
        <taxon>Lepidopterella</taxon>
    </lineage>
</organism>
<name>A0A8E2JIJ5_9PEZI</name>
<feature type="compositionally biased region" description="Basic and acidic residues" evidence="1">
    <location>
        <begin position="835"/>
        <end position="846"/>
    </location>
</feature>
<feature type="region of interest" description="Disordered" evidence="1">
    <location>
        <begin position="184"/>
        <end position="207"/>
    </location>
</feature>
<feature type="region of interest" description="Disordered" evidence="1">
    <location>
        <begin position="813"/>
        <end position="846"/>
    </location>
</feature>
<dbReference type="EMBL" id="KV744857">
    <property type="protein sequence ID" value="OCK83597.1"/>
    <property type="molecule type" value="Genomic_DNA"/>
</dbReference>
<feature type="region of interest" description="Disordered" evidence="1">
    <location>
        <begin position="720"/>
        <end position="780"/>
    </location>
</feature>